<comment type="caution">
    <text evidence="1">The sequence shown here is derived from an EMBL/GenBank/DDBJ whole genome shotgun (WGS) entry which is preliminary data.</text>
</comment>
<sequence>MQELDPCSSTINHFFLPQAGGDSTPGGNLTRSLQEGKELKIISVNRRVMAGIYGKFVKVLKSNLDEHGLRGLPMTFSAGLHELRKPIHHEINKRRGTNIYDRDWDVLILLDCTRVDMLQSLSDEFNMIGEIDSHPTPGTSSAEWMETTFTEEYSDEMQETVHVTANPNSSERLSSHDFRHLEEVWRDGWDSELGTIPAREVTDRAIALHRQLNPCRMIVHYMQPHPPFIANDEIEAVDVKKPGMEKSKMNVRELHEQENYTSNDLWNAHLDNLRYVLKDVELVRSNIDADPLVISADHGQAFGERDVWGHPESTLAESVRLVPWCETVAHDKREYSPEFDVNQSIDSSDQSLEKKLEHLGYK</sequence>
<evidence type="ECO:0000313" key="1">
    <source>
        <dbReference type="EMBL" id="GCF12066.1"/>
    </source>
</evidence>
<dbReference type="OrthoDB" id="100846at2157"/>
<dbReference type="Gene3D" id="3.40.720.10">
    <property type="entry name" value="Alkaline Phosphatase, subunit A"/>
    <property type="match status" value="1"/>
</dbReference>
<dbReference type="RefSeq" id="WP_137681789.1">
    <property type="nucleotide sequence ID" value="NZ_BIXZ01000001.1"/>
</dbReference>
<dbReference type="AlphaFoldDB" id="A0A4C2EC53"/>
<dbReference type="InterPro" id="IPR017850">
    <property type="entry name" value="Alkaline_phosphatase_core_sf"/>
</dbReference>
<organism evidence="1 2">
    <name type="scientific">Haloarcula mannanilytica</name>
    <dbReference type="NCBI Taxonomy" id="2509225"/>
    <lineage>
        <taxon>Archaea</taxon>
        <taxon>Methanobacteriati</taxon>
        <taxon>Methanobacteriota</taxon>
        <taxon>Stenosarchaea group</taxon>
        <taxon>Halobacteria</taxon>
        <taxon>Halobacteriales</taxon>
        <taxon>Haloarculaceae</taxon>
        <taxon>Haloarcula</taxon>
    </lineage>
</organism>
<dbReference type="EMBL" id="BIXZ01000001">
    <property type="protein sequence ID" value="GCF12066.1"/>
    <property type="molecule type" value="Genomic_DNA"/>
</dbReference>
<evidence type="ECO:0000313" key="2">
    <source>
        <dbReference type="Proteomes" id="UP000304382"/>
    </source>
</evidence>
<name>A0A4C2EC53_9EURY</name>
<reference evidence="1 2" key="1">
    <citation type="submission" date="2019-02" db="EMBL/GenBank/DDBJ databases">
        <title>Haloarcula mannanilyticum sp. nov., a mannan degrading haloarchaeon isolated from commercial salt.</title>
        <authorList>
            <person name="Enomoto S."/>
            <person name="Shimane Y."/>
            <person name="Kamekura M."/>
            <person name="Ito T."/>
            <person name="Moriya O."/>
            <person name="Ihara K."/>
            <person name="Takahashi-Ando N."/>
            <person name="Fukushima Y."/>
            <person name="Yoshida Y."/>
            <person name="Usama R."/>
            <person name="Takai K."/>
            <person name="Minegishi H."/>
        </authorList>
    </citation>
    <scope>NUCLEOTIDE SEQUENCE [LARGE SCALE GENOMIC DNA]</scope>
    <source>
        <strain evidence="1 2">MD130-1</strain>
    </source>
</reference>
<keyword evidence="2" id="KW-1185">Reference proteome</keyword>
<protein>
    <recommendedName>
        <fullName evidence="3">Sulfatase</fullName>
    </recommendedName>
</protein>
<proteinExistence type="predicted"/>
<dbReference type="Proteomes" id="UP000304382">
    <property type="component" value="Unassembled WGS sequence"/>
</dbReference>
<evidence type="ECO:0008006" key="3">
    <source>
        <dbReference type="Google" id="ProtNLM"/>
    </source>
</evidence>
<gene>
    <name evidence="1" type="ORF">Harman_00010</name>
</gene>
<accession>A0A4C2EC53</accession>
<dbReference type="SUPFAM" id="SSF53649">
    <property type="entry name" value="Alkaline phosphatase-like"/>
    <property type="match status" value="1"/>
</dbReference>